<evidence type="ECO:0000256" key="1">
    <source>
        <dbReference type="ARBA" id="ARBA00022485"/>
    </source>
</evidence>
<dbReference type="EC" id="1.1.99.14" evidence="6"/>
<evidence type="ECO:0000256" key="6">
    <source>
        <dbReference type="PIRNR" id="PIRNR000139"/>
    </source>
</evidence>
<comment type="catalytic activity">
    <reaction evidence="6">
        <text>glycolate + A = glyoxylate + AH2</text>
        <dbReference type="Rhea" id="RHEA:21264"/>
        <dbReference type="ChEBI" id="CHEBI:13193"/>
        <dbReference type="ChEBI" id="CHEBI:17499"/>
        <dbReference type="ChEBI" id="CHEBI:29805"/>
        <dbReference type="ChEBI" id="CHEBI:36655"/>
        <dbReference type="EC" id="1.1.99.14"/>
    </reaction>
</comment>
<evidence type="ECO:0000256" key="2">
    <source>
        <dbReference type="ARBA" id="ARBA00022723"/>
    </source>
</evidence>
<gene>
    <name evidence="8" type="ORF">NET02_06335</name>
</gene>
<proteinExistence type="predicted"/>
<dbReference type="PROSITE" id="PS00198">
    <property type="entry name" value="4FE4S_FER_1"/>
    <property type="match status" value="1"/>
</dbReference>
<keyword evidence="6" id="KW-0813">Transport</keyword>
<dbReference type="EMBL" id="JAMSLR010000003">
    <property type="protein sequence ID" value="MCM8748759.1"/>
    <property type="molecule type" value="Genomic_DNA"/>
</dbReference>
<evidence type="ECO:0000313" key="8">
    <source>
        <dbReference type="EMBL" id="MCM8748759.1"/>
    </source>
</evidence>
<comment type="catalytic activity">
    <reaction evidence="6">
        <text>(R)-lactate + A = pyruvate + AH2</text>
        <dbReference type="Rhea" id="RHEA:15089"/>
        <dbReference type="ChEBI" id="CHEBI:13193"/>
        <dbReference type="ChEBI" id="CHEBI:15361"/>
        <dbReference type="ChEBI" id="CHEBI:16004"/>
        <dbReference type="ChEBI" id="CHEBI:17499"/>
    </reaction>
</comment>
<dbReference type="PROSITE" id="PS51379">
    <property type="entry name" value="4FE4S_FER_2"/>
    <property type="match status" value="2"/>
</dbReference>
<dbReference type="InterPro" id="IPR004017">
    <property type="entry name" value="Cys_rich_dom"/>
</dbReference>
<dbReference type="Proteomes" id="UP001165306">
    <property type="component" value="Unassembled WGS sequence"/>
</dbReference>
<dbReference type="GO" id="GO:0051539">
    <property type="term" value="F:4 iron, 4 sulfur cluster binding"/>
    <property type="evidence" value="ECO:0007669"/>
    <property type="project" value="UniProtKB-UniRule"/>
</dbReference>
<comment type="function">
    <text evidence="6">Component of a complex that catalyzes the oxidation of glycolate to glyoxylate.</text>
</comment>
<dbReference type="PANTHER" id="PTHR32479">
    <property type="entry name" value="GLYCOLATE OXIDASE IRON-SULFUR SUBUNIT"/>
    <property type="match status" value="1"/>
</dbReference>
<comment type="caution">
    <text evidence="8">The sequence shown here is derived from an EMBL/GenBank/DDBJ whole genome shotgun (WGS) entry which is preliminary data.</text>
</comment>
<dbReference type="GO" id="GO:0019154">
    <property type="term" value="F:glycolate dehydrogenase activity"/>
    <property type="evidence" value="ECO:0007669"/>
    <property type="project" value="UniProtKB-EC"/>
</dbReference>
<name>A0AA41WA07_9BACT</name>
<evidence type="ECO:0000256" key="3">
    <source>
        <dbReference type="ARBA" id="ARBA00022737"/>
    </source>
</evidence>
<dbReference type="PANTHER" id="PTHR32479:SF17">
    <property type="entry name" value="GLYCOLATE OXIDASE IRON-SULFUR SUBUNIT"/>
    <property type="match status" value="1"/>
</dbReference>
<keyword evidence="4 6" id="KW-0408">Iron</keyword>
<keyword evidence="6" id="KW-0249">Electron transport</keyword>
<dbReference type="InterPro" id="IPR012257">
    <property type="entry name" value="Glc_ox_4Fe-4S"/>
</dbReference>
<keyword evidence="9" id="KW-1185">Reference proteome</keyword>
<dbReference type="InterPro" id="IPR009051">
    <property type="entry name" value="Helical_ferredxn"/>
</dbReference>
<dbReference type="Pfam" id="PF02754">
    <property type="entry name" value="CCG"/>
    <property type="match status" value="2"/>
</dbReference>
<dbReference type="Gene3D" id="1.10.1060.10">
    <property type="entry name" value="Alpha-helical ferredoxin"/>
    <property type="match status" value="1"/>
</dbReference>
<keyword evidence="5 6" id="KW-0411">Iron-sulfur</keyword>
<feature type="domain" description="4Fe-4S ferredoxin-type" evidence="7">
    <location>
        <begin position="17"/>
        <end position="47"/>
    </location>
</feature>
<protein>
    <recommendedName>
        <fullName evidence="6">Glycolate oxidase iron-sulfur subunit</fullName>
        <ecNumber evidence="6">1.1.99.14</ecNumber>
    </recommendedName>
</protein>
<feature type="domain" description="4Fe-4S ferredoxin-type" evidence="7">
    <location>
        <begin position="68"/>
        <end position="99"/>
    </location>
</feature>
<dbReference type="Pfam" id="PF13183">
    <property type="entry name" value="Fer4_8"/>
    <property type="match status" value="1"/>
</dbReference>
<accession>A0AA41WA07</accession>
<dbReference type="GO" id="GO:0046872">
    <property type="term" value="F:metal ion binding"/>
    <property type="evidence" value="ECO:0007669"/>
    <property type="project" value="UniProtKB-UniRule"/>
</dbReference>
<keyword evidence="2 6" id="KW-0479">Metal-binding</keyword>
<dbReference type="RefSeq" id="WP_284056539.1">
    <property type="nucleotide sequence ID" value="NZ_JAMSLR010000003.1"/>
</dbReference>
<evidence type="ECO:0000313" key="9">
    <source>
        <dbReference type="Proteomes" id="UP001165306"/>
    </source>
</evidence>
<dbReference type="InterPro" id="IPR017900">
    <property type="entry name" value="4Fe4S_Fe_S_CS"/>
</dbReference>
<keyword evidence="1 6" id="KW-0004">4Fe-4S</keyword>
<dbReference type="SUPFAM" id="SSF46548">
    <property type="entry name" value="alpha-helical ferredoxin"/>
    <property type="match status" value="1"/>
</dbReference>
<keyword evidence="3" id="KW-0677">Repeat</keyword>
<sequence length="448" mass="49247">MVVAEERAVLHGFKGHDVPEFDVIRSCVHCGFCLPVCPTYRVTGRERSSPRGRIWLMKSIAEGRLDLLDPLFEDEMTLCLNCRACEAVCPSGVRYGEILEASRAQLVQHRPQTAKERLFRFLGFQVLLGDMRRFRAANRLLRLYQRSGLRALARRSGILRLLGMEHADRLMPEISDRFVVADGSFYPALGERRGRVALFVGCVMGTSYAHVHEATVRVLTRNGFDVALIPGQGCCGALHVHGGDPESGRRQARRNIDALGSPYIDAVIVNAAGCGAMLKEYPHLLRDDHDYAERARAFSAKVRDAIEFLAERGLSAQPGPLPMTVTYQEPCHLAHAQRITRQPRALLEAIPELKLVEMAESALCCGSAGIYNLLRPEMASTLLDRKLNNALATGAEAIVSANPGCMLQLQAGLRARGERIPVLHLIEVLDRAYAAAPATRPAEALAAG</sequence>
<evidence type="ECO:0000256" key="5">
    <source>
        <dbReference type="ARBA" id="ARBA00023014"/>
    </source>
</evidence>
<reference evidence="8" key="1">
    <citation type="submission" date="2022-06" db="EMBL/GenBank/DDBJ databases">
        <title>CFH 74404 Thermomicrobiaceae sp.</title>
        <authorList>
            <person name="Ming H."/>
            <person name="Li W.-J."/>
            <person name="Zhao Z."/>
        </authorList>
    </citation>
    <scope>NUCLEOTIDE SEQUENCE</scope>
    <source>
        <strain evidence="8">CFH 74404</strain>
    </source>
</reference>
<evidence type="ECO:0000259" key="7">
    <source>
        <dbReference type="PROSITE" id="PS51379"/>
    </source>
</evidence>
<evidence type="ECO:0000256" key="4">
    <source>
        <dbReference type="ARBA" id="ARBA00023004"/>
    </source>
</evidence>
<dbReference type="InterPro" id="IPR017896">
    <property type="entry name" value="4Fe4S_Fe-S-bd"/>
</dbReference>
<dbReference type="PIRSF" id="PIRSF000139">
    <property type="entry name" value="Glc_ox_4Fe-4S"/>
    <property type="match status" value="1"/>
</dbReference>
<organism evidence="8 9">
    <name type="scientific">Thermalbibacter longus</name>
    <dbReference type="NCBI Taxonomy" id="2951981"/>
    <lineage>
        <taxon>Bacteria</taxon>
        <taxon>Pseudomonadati</taxon>
        <taxon>Thermomicrobiota</taxon>
        <taxon>Thermomicrobia</taxon>
        <taxon>Thermomicrobiales</taxon>
        <taxon>Thermomicrobiaceae</taxon>
        <taxon>Thermalbibacter</taxon>
    </lineage>
</organism>
<dbReference type="AlphaFoldDB" id="A0AA41WA07"/>
<comment type="cofactor">
    <cofactor evidence="6">
        <name>[4Fe-4S] cluster</name>
        <dbReference type="ChEBI" id="CHEBI:49883"/>
    </cofactor>
    <text evidence="6">Binds 2 [4Fe-4S] clusters.</text>
</comment>